<dbReference type="Pfam" id="PF02195">
    <property type="entry name" value="ParB_N"/>
    <property type="match status" value="1"/>
</dbReference>
<dbReference type="Pfam" id="PF17762">
    <property type="entry name" value="HTH_ParB"/>
    <property type="match status" value="1"/>
</dbReference>
<dbReference type="SUPFAM" id="SSF110849">
    <property type="entry name" value="ParB/Sulfiredoxin"/>
    <property type="match status" value="1"/>
</dbReference>
<dbReference type="InterPro" id="IPR003115">
    <property type="entry name" value="ParB_N"/>
</dbReference>
<feature type="domain" description="ParB-like N-terminal" evidence="3">
    <location>
        <begin position="20"/>
        <end position="122"/>
    </location>
</feature>
<comment type="caution">
    <text evidence="4">The sequence shown here is derived from an EMBL/GenBank/DDBJ whole genome shotgun (WGS) entry which is preliminary data.</text>
</comment>
<reference evidence="5" key="1">
    <citation type="journal article" date="2019" name="Int. J. Syst. Evol. Microbiol.">
        <title>The Global Catalogue of Microorganisms (GCM) 10K type strain sequencing project: providing services to taxonomists for standard genome sequencing and annotation.</title>
        <authorList>
            <consortium name="The Broad Institute Genomics Platform"/>
            <consortium name="The Broad Institute Genome Sequencing Center for Infectious Disease"/>
            <person name="Wu L."/>
            <person name="Ma J."/>
        </authorList>
    </citation>
    <scope>NUCLEOTIDE SEQUENCE [LARGE SCALE GENOMIC DNA]</scope>
    <source>
        <strain evidence="5">JCM 3106</strain>
    </source>
</reference>
<evidence type="ECO:0000256" key="2">
    <source>
        <dbReference type="ARBA" id="ARBA00022829"/>
    </source>
</evidence>
<accession>A0ABP6KZG0</accession>
<dbReference type="Proteomes" id="UP001499930">
    <property type="component" value="Unassembled WGS sequence"/>
</dbReference>
<dbReference type="InterPro" id="IPR004437">
    <property type="entry name" value="ParB/RepB/Spo0J"/>
</dbReference>
<sequence length="363" mass="39608">MTDTTTPAPTTTDTVKTVVMNIPLSRIERDVNQPREHFDEEKLNELALSIKKLGVLQPIAVRTSDADPKGRDRAGRKYTIIMGERRWRAAKLAGLDRIRCIVHFGVEDGDPETLAKAVAENVGRADMTPIEEAKGFQRLVDLGYPLEDVAAMCGKSASYVGWRIDLLKLDLSVQEAVMKGHITVGLAWYVANLSRDNQQRFLTRYVRGDFASTRDAEAFARACRTEEERQATQGSFFVLTEDAAAEAGAAGSPRQEGLYAQLPEEERERITRDRNALVGKIERLDTAGSILSELAAMDPEELALLLAGAPGGVAAQRLRVDHLKDVATKAVRNLREAQAVATARTSGLQVDPALANDSAAVSA</sequence>
<gene>
    <name evidence="4" type="ORF">GCM10017559_62250</name>
</gene>
<dbReference type="InterPro" id="IPR050336">
    <property type="entry name" value="Chromosome_partition/occlusion"/>
</dbReference>
<dbReference type="InterPro" id="IPR036086">
    <property type="entry name" value="ParB/Sulfiredoxin_sf"/>
</dbReference>
<dbReference type="EMBL" id="BAAAWD010000016">
    <property type="protein sequence ID" value="GAA3027537.1"/>
    <property type="molecule type" value="Genomic_DNA"/>
</dbReference>
<evidence type="ECO:0000313" key="5">
    <source>
        <dbReference type="Proteomes" id="UP001499930"/>
    </source>
</evidence>
<dbReference type="PANTHER" id="PTHR33375:SF1">
    <property type="entry name" value="CHROMOSOME-PARTITIONING PROTEIN PARB-RELATED"/>
    <property type="match status" value="1"/>
</dbReference>
<dbReference type="RefSeq" id="WP_344902092.1">
    <property type="nucleotide sequence ID" value="NZ_BAAAWD010000016.1"/>
</dbReference>
<proteinExistence type="inferred from homology"/>
<comment type="similarity">
    <text evidence="1">Belongs to the ParB family.</text>
</comment>
<dbReference type="Gene3D" id="1.10.10.2830">
    <property type="match status" value="1"/>
</dbReference>
<dbReference type="SMART" id="SM00470">
    <property type="entry name" value="ParB"/>
    <property type="match status" value="1"/>
</dbReference>
<evidence type="ECO:0000256" key="1">
    <source>
        <dbReference type="ARBA" id="ARBA00006295"/>
    </source>
</evidence>
<keyword evidence="5" id="KW-1185">Reference proteome</keyword>
<dbReference type="InterPro" id="IPR041468">
    <property type="entry name" value="HTH_ParB/Spo0J"/>
</dbReference>
<name>A0ABP6KZG0_9ACTN</name>
<evidence type="ECO:0000259" key="3">
    <source>
        <dbReference type="SMART" id="SM00470"/>
    </source>
</evidence>
<dbReference type="NCBIfam" id="TIGR00180">
    <property type="entry name" value="parB_part"/>
    <property type="match status" value="1"/>
</dbReference>
<evidence type="ECO:0000313" key="4">
    <source>
        <dbReference type="EMBL" id="GAA3027537.1"/>
    </source>
</evidence>
<dbReference type="Gene3D" id="3.90.1530.30">
    <property type="match status" value="1"/>
</dbReference>
<protein>
    <recommendedName>
        <fullName evidence="3">ParB-like N-terminal domain-containing protein</fullName>
    </recommendedName>
</protein>
<keyword evidence="2" id="KW-0159">Chromosome partition</keyword>
<organism evidence="4 5">
    <name type="scientific">Streptosporangium longisporum</name>
    <dbReference type="NCBI Taxonomy" id="46187"/>
    <lineage>
        <taxon>Bacteria</taxon>
        <taxon>Bacillati</taxon>
        <taxon>Actinomycetota</taxon>
        <taxon>Actinomycetes</taxon>
        <taxon>Streptosporangiales</taxon>
        <taxon>Streptosporangiaceae</taxon>
        <taxon>Streptosporangium</taxon>
    </lineage>
</organism>
<dbReference type="SUPFAM" id="SSF109709">
    <property type="entry name" value="KorB DNA-binding domain-like"/>
    <property type="match status" value="1"/>
</dbReference>
<dbReference type="CDD" id="cd16393">
    <property type="entry name" value="SPO0J_N"/>
    <property type="match status" value="1"/>
</dbReference>
<dbReference type="PANTHER" id="PTHR33375">
    <property type="entry name" value="CHROMOSOME-PARTITIONING PROTEIN PARB-RELATED"/>
    <property type="match status" value="1"/>
</dbReference>